<dbReference type="AlphaFoldDB" id="A0A1T1AP77"/>
<protein>
    <submittedName>
        <fullName evidence="1">Uncharacterized protein</fullName>
    </submittedName>
</protein>
<reference evidence="1 2" key="1">
    <citation type="submission" date="2017-01" db="EMBL/GenBank/DDBJ databases">
        <title>Genome sequencing of Rhodoferax fermentans JCM 7819.</title>
        <authorList>
            <person name="Kim Y.J."/>
            <person name="Farh M.E.-A."/>
            <person name="Yang D.-C."/>
        </authorList>
    </citation>
    <scope>NUCLEOTIDE SEQUENCE [LARGE SCALE GENOMIC DNA]</scope>
    <source>
        <strain evidence="1 2">JCM 7819</strain>
    </source>
</reference>
<dbReference type="OrthoDB" id="9810009at2"/>
<dbReference type="STRING" id="28066.RF819_02540"/>
<keyword evidence="2" id="KW-1185">Reference proteome</keyword>
<organism evidence="1 2">
    <name type="scientific">Rhodoferax fermentans</name>
    <dbReference type="NCBI Taxonomy" id="28066"/>
    <lineage>
        <taxon>Bacteria</taxon>
        <taxon>Pseudomonadati</taxon>
        <taxon>Pseudomonadota</taxon>
        <taxon>Betaproteobacteria</taxon>
        <taxon>Burkholderiales</taxon>
        <taxon>Comamonadaceae</taxon>
        <taxon>Rhodoferax</taxon>
    </lineage>
</organism>
<name>A0A1T1AP77_RHOFE</name>
<proteinExistence type="predicted"/>
<dbReference type="EMBL" id="MTJN01000002">
    <property type="protein sequence ID" value="OOV05728.1"/>
    <property type="molecule type" value="Genomic_DNA"/>
</dbReference>
<evidence type="ECO:0000313" key="2">
    <source>
        <dbReference type="Proteomes" id="UP000190750"/>
    </source>
</evidence>
<sequence>MNNKTQRATLAKIIQTYEAAPAKGNTTDEMIARTEYMLAKQMLNAAQTGEKTWDSFSIDGPRVSEDFGK</sequence>
<dbReference type="RefSeq" id="WP_078363511.1">
    <property type="nucleotide sequence ID" value="NZ_MTJN01000002.1"/>
</dbReference>
<comment type="caution">
    <text evidence="1">The sequence shown here is derived from an EMBL/GenBank/DDBJ whole genome shotgun (WGS) entry which is preliminary data.</text>
</comment>
<dbReference type="Proteomes" id="UP000190750">
    <property type="component" value="Unassembled WGS sequence"/>
</dbReference>
<evidence type="ECO:0000313" key="1">
    <source>
        <dbReference type="EMBL" id="OOV05728.1"/>
    </source>
</evidence>
<accession>A0A1T1AP77</accession>
<gene>
    <name evidence="1" type="ORF">RF819_02540</name>
</gene>